<sequence>MPDTVGTVRQLQDQIDAISAEHAAGNRDDYRIPSDDPEYKRAKKRALNILSARDHSSAELRDKLLKKEHPEDVVDTLIDKLTNANLLDDRAYAHGYVRAQRQRRSLSKKALRLQMRKKGLPDGAVAEALDDVQAEDEHELAFSVAMKKAHSTRGLPREVRERRILGMLARRGFPTGICLDVTRRALDEV</sequence>
<evidence type="ECO:0000313" key="11">
    <source>
        <dbReference type="Proteomes" id="UP000243589"/>
    </source>
</evidence>
<dbReference type="Proteomes" id="UP000242755">
    <property type="component" value="Unassembled WGS sequence"/>
</dbReference>
<comment type="function">
    <text evidence="5">Modulates RecA activity.</text>
</comment>
<comment type="subcellular location">
    <subcellularLocation>
        <location evidence="1 5">Cytoplasm</location>
    </subcellularLocation>
</comment>
<feature type="domain" description="RecX third three-helical" evidence="7">
    <location>
        <begin position="135"/>
        <end position="178"/>
    </location>
</feature>
<evidence type="ECO:0000256" key="3">
    <source>
        <dbReference type="ARBA" id="ARBA00018111"/>
    </source>
</evidence>
<dbReference type="InterPro" id="IPR036388">
    <property type="entry name" value="WH-like_DNA-bd_sf"/>
</dbReference>
<evidence type="ECO:0000259" key="6">
    <source>
        <dbReference type="Pfam" id="PF02631"/>
    </source>
</evidence>
<keyword evidence="11" id="KW-1185">Reference proteome</keyword>
<dbReference type="InterPro" id="IPR053924">
    <property type="entry name" value="RecX_HTH_2nd"/>
</dbReference>
<organism evidence="9 11">
    <name type="scientific">Brevibacterium ravenspurgense</name>
    <dbReference type="NCBI Taxonomy" id="479117"/>
    <lineage>
        <taxon>Bacteria</taxon>
        <taxon>Bacillati</taxon>
        <taxon>Actinomycetota</taxon>
        <taxon>Actinomycetes</taxon>
        <taxon>Micrococcales</taxon>
        <taxon>Brevibacteriaceae</taxon>
        <taxon>Brevibacterium</taxon>
    </lineage>
</organism>
<dbReference type="GO" id="GO:0006282">
    <property type="term" value="P:regulation of DNA repair"/>
    <property type="evidence" value="ECO:0007669"/>
    <property type="project" value="UniProtKB-UniRule"/>
</dbReference>
<dbReference type="PANTHER" id="PTHR33602">
    <property type="entry name" value="REGULATORY PROTEIN RECX FAMILY PROTEIN"/>
    <property type="match status" value="1"/>
</dbReference>
<dbReference type="PANTHER" id="PTHR33602:SF1">
    <property type="entry name" value="REGULATORY PROTEIN RECX FAMILY PROTEIN"/>
    <property type="match status" value="1"/>
</dbReference>
<accession>A0A150HCD6</accession>
<dbReference type="EMBL" id="PKGO01000012">
    <property type="protein sequence ID" value="PKY69438.1"/>
    <property type="molecule type" value="Genomic_DNA"/>
</dbReference>
<evidence type="ECO:0000256" key="4">
    <source>
        <dbReference type="ARBA" id="ARBA00022490"/>
    </source>
</evidence>
<keyword evidence="4 5" id="KW-0963">Cytoplasm</keyword>
<evidence type="ECO:0000256" key="1">
    <source>
        <dbReference type="ARBA" id="ARBA00004496"/>
    </source>
</evidence>
<gene>
    <name evidence="5 9" type="primary">recX</name>
    <name evidence="9" type="ORF">Bravens_00241</name>
    <name evidence="10" type="ORF">CYJ40_10425</name>
</gene>
<dbReference type="RefSeq" id="WP_019174898.1">
    <property type="nucleotide sequence ID" value="NZ_LPXW01000033.1"/>
</dbReference>
<dbReference type="Pfam" id="PF21981">
    <property type="entry name" value="RecX_HTH3"/>
    <property type="match status" value="1"/>
</dbReference>
<evidence type="ECO:0000259" key="8">
    <source>
        <dbReference type="Pfam" id="PF21982"/>
    </source>
</evidence>
<proteinExistence type="inferred from homology"/>
<protein>
    <recommendedName>
        <fullName evidence="3 5">Regulatory protein RecX</fullName>
    </recommendedName>
</protein>
<evidence type="ECO:0000259" key="7">
    <source>
        <dbReference type="Pfam" id="PF21981"/>
    </source>
</evidence>
<dbReference type="InterPro" id="IPR053925">
    <property type="entry name" value="RecX_HTH_3rd"/>
</dbReference>
<reference evidence="10" key="2">
    <citation type="submission" date="2017-12" db="EMBL/GenBank/DDBJ databases">
        <title>Phylogenetic diversity of female urinary microbiome.</title>
        <authorList>
            <person name="Thomas-White K."/>
            <person name="Wolfe A.J."/>
        </authorList>
    </citation>
    <scope>NUCLEOTIDE SEQUENCE [LARGE SCALE GENOMIC DNA]</scope>
    <source>
        <strain evidence="10">UMB0426</strain>
    </source>
</reference>
<dbReference type="EMBL" id="LQQC01000002">
    <property type="protein sequence ID" value="KXZ59769.1"/>
    <property type="molecule type" value="Genomic_DNA"/>
</dbReference>
<dbReference type="Pfam" id="PF02631">
    <property type="entry name" value="RecX_HTH2"/>
    <property type="match status" value="1"/>
</dbReference>
<evidence type="ECO:0000256" key="2">
    <source>
        <dbReference type="ARBA" id="ARBA00009695"/>
    </source>
</evidence>
<dbReference type="HAMAP" id="MF_01114">
    <property type="entry name" value="RecX"/>
    <property type="match status" value="1"/>
</dbReference>
<evidence type="ECO:0000313" key="9">
    <source>
        <dbReference type="EMBL" id="KXZ59769.1"/>
    </source>
</evidence>
<dbReference type="PATRIC" id="fig|479117.4.peg.239"/>
<dbReference type="InterPro" id="IPR003783">
    <property type="entry name" value="Regulatory_RecX"/>
</dbReference>
<evidence type="ECO:0000313" key="10">
    <source>
        <dbReference type="EMBL" id="PKY69438.1"/>
    </source>
</evidence>
<dbReference type="GO" id="GO:0005737">
    <property type="term" value="C:cytoplasm"/>
    <property type="evidence" value="ECO:0007669"/>
    <property type="project" value="UniProtKB-SubCell"/>
</dbReference>
<dbReference type="InterPro" id="IPR053926">
    <property type="entry name" value="RecX_HTH_1st"/>
</dbReference>
<evidence type="ECO:0000256" key="5">
    <source>
        <dbReference type="HAMAP-Rule" id="MF_01114"/>
    </source>
</evidence>
<reference evidence="9 11" key="1">
    <citation type="submission" date="2016-01" db="EMBL/GenBank/DDBJ databases">
        <title>Use of Whole Genome Sequencing to ascertain that Brevibacterium massiliense (Roux, Raoult 2009) is a later heterotypic synonym of Brevibacterium ravenspurgense (Mages 2008).</title>
        <authorList>
            <person name="Bernier A.-M."/>
            <person name="Burdz T."/>
            <person name="Huynh C."/>
            <person name="Pachecho A.L."/>
            <person name="Wiebe D."/>
            <person name="Bonner C."/>
            <person name="Bernard K."/>
        </authorList>
    </citation>
    <scope>NUCLEOTIDE SEQUENCE [LARGE SCALE GENOMIC DNA]</scope>
    <source>
        <strain evidence="9 11">CCUG56047</strain>
    </source>
</reference>
<dbReference type="STRING" id="1176165.GCA_001584405_00541"/>
<dbReference type="AlphaFoldDB" id="A0A150HCD6"/>
<dbReference type="Gene3D" id="1.10.10.10">
    <property type="entry name" value="Winged helix-like DNA-binding domain superfamily/Winged helix DNA-binding domain"/>
    <property type="match status" value="3"/>
</dbReference>
<comment type="caution">
    <text evidence="9">The sequence shown here is derived from an EMBL/GenBank/DDBJ whole genome shotgun (WGS) entry which is preliminary data.</text>
</comment>
<feature type="domain" description="RecX second three-helical" evidence="6">
    <location>
        <begin position="88"/>
        <end position="129"/>
    </location>
</feature>
<name>A0A150HCD6_9MICO</name>
<dbReference type="Pfam" id="PF21982">
    <property type="entry name" value="RecX_HTH1"/>
    <property type="match status" value="1"/>
</dbReference>
<feature type="domain" description="RecX first three-helical" evidence="8">
    <location>
        <begin position="42"/>
        <end position="81"/>
    </location>
</feature>
<comment type="similarity">
    <text evidence="2 5">Belongs to the RecX family.</text>
</comment>
<dbReference type="Proteomes" id="UP000243589">
    <property type="component" value="Unassembled WGS sequence"/>
</dbReference>